<dbReference type="InterPro" id="IPR007422">
    <property type="entry name" value="Peptidase_Prp"/>
</dbReference>
<evidence type="ECO:0000256" key="4">
    <source>
        <dbReference type="ARBA" id="ARBA00022807"/>
    </source>
</evidence>
<dbReference type="InterPro" id="IPR036764">
    <property type="entry name" value="Peptidase_Prp_sf"/>
</dbReference>
<sequence>MITVNITYYKGFIQQLTISGHSVYKSSGESLSIVCLAVSFLSRTATRFLQKADKIHDIYISDGFLQWKVRRLEYDPVVETSLDLLLLGLQDLVSEWPDELIIQTHEE</sequence>
<comment type="similarity">
    <text evidence="5">Belongs to the Prp family.</text>
</comment>
<keyword evidence="4" id="KW-0788">Thiol protease</keyword>
<comment type="caution">
    <text evidence="7">The sequence shown here is derived from an EMBL/GenBank/DDBJ whole genome shotgun (WGS) entry which is preliminary data.</text>
</comment>
<evidence type="ECO:0000256" key="2">
    <source>
        <dbReference type="ARBA" id="ARBA00022670"/>
    </source>
</evidence>
<evidence type="ECO:0000256" key="6">
    <source>
        <dbReference type="ARBA" id="ARBA00044538"/>
    </source>
</evidence>
<dbReference type="SUPFAM" id="SSF118010">
    <property type="entry name" value="TM1457-like"/>
    <property type="match status" value="1"/>
</dbReference>
<dbReference type="Gene3D" id="3.30.70.1490">
    <property type="entry name" value="Cysteine protease Prp"/>
    <property type="match status" value="1"/>
</dbReference>
<evidence type="ECO:0000256" key="1">
    <source>
        <dbReference type="ARBA" id="ARBA00022517"/>
    </source>
</evidence>
<gene>
    <name evidence="7" type="ORF">HCT46_05405</name>
</gene>
<dbReference type="Proteomes" id="UP000752013">
    <property type="component" value="Unassembled WGS sequence"/>
</dbReference>
<dbReference type="Pfam" id="PF04327">
    <property type="entry name" value="Peptidase_Prp"/>
    <property type="match status" value="1"/>
</dbReference>
<evidence type="ECO:0000313" key="7">
    <source>
        <dbReference type="EMBL" id="NIZ47347.1"/>
    </source>
</evidence>
<accession>A0A968GCI0</accession>
<protein>
    <recommendedName>
        <fullName evidence="6">Ribosomal processing cysteine protease Prp</fullName>
    </recommendedName>
</protein>
<dbReference type="AlphaFoldDB" id="A0A968GCI0"/>
<keyword evidence="3" id="KW-0378">Hydrolase</keyword>
<dbReference type="RefSeq" id="WP_167703762.1">
    <property type="nucleotide sequence ID" value="NZ_CP118168.1"/>
</dbReference>
<keyword evidence="1" id="KW-0690">Ribosome biogenesis</keyword>
<proteinExistence type="inferred from homology"/>
<dbReference type="EMBL" id="JAATLK010000001">
    <property type="protein sequence ID" value="NIZ47347.1"/>
    <property type="molecule type" value="Genomic_DNA"/>
</dbReference>
<dbReference type="GO" id="GO:0042254">
    <property type="term" value="P:ribosome biogenesis"/>
    <property type="evidence" value="ECO:0007669"/>
    <property type="project" value="UniProtKB-KW"/>
</dbReference>
<name>A0A968GCI0_9SPIO</name>
<evidence type="ECO:0000313" key="8">
    <source>
        <dbReference type="Proteomes" id="UP000752013"/>
    </source>
</evidence>
<reference evidence="7" key="1">
    <citation type="submission" date="2020-03" db="EMBL/GenBank/DDBJ databases">
        <title>Spirochaetal bacteria isolated from arthropods constitute a novel genus Entomospira genus novum within the order Spirochaetales.</title>
        <authorList>
            <person name="Grana-Miraglia L."/>
            <person name="Sikutova S."/>
            <person name="Fingerle V."/>
            <person name="Sing A."/>
            <person name="Castillo-Ramirez S."/>
            <person name="Margos G."/>
            <person name="Rudolf I."/>
        </authorList>
    </citation>
    <scope>NUCLEOTIDE SEQUENCE</scope>
    <source>
        <strain evidence="7">BR208</strain>
    </source>
</reference>
<dbReference type="GO" id="GO:0008234">
    <property type="term" value="F:cysteine-type peptidase activity"/>
    <property type="evidence" value="ECO:0007669"/>
    <property type="project" value="UniProtKB-KW"/>
</dbReference>
<organism evidence="7 8">
    <name type="scientific">Entomospira nematocerorum</name>
    <dbReference type="NCBI Taxonomy" id="2719987"/>
    <lineage>
        <taxon>Bacteria</taxon>
        <taxon>Pseudomonadati</taxon>
        <taxon>Spirochaetota</taxon>
        <taxon>Spirochaetia</taxon>
        <taxon>Spirochaetales</taxon>
        <taxon>Spirochaetaceae</taxon>
        <taxon>Entomospira</taxon>
    </lineage>
</organism>
<dbReference type="GO" id="GO:0006508">
    <property type="term" value="P:proteolysis"/>
    <property type="evidence" value="ECO:0007669"/>
    <property type="project" value="UniProtKB-KW"/>
</dbReference>
<evidence type="ECO:0000256" key="3">
    <source>
        <dbReference type="ARBA" id="ARBA00022801"/>
    </source>
</evidence>
<keyword evidence="2 7" id="KW-0645">Protease</keyword>
<evidence type="ECO:0000256" key="5">
    <source>
        <dbReference type="ARBA" id="ARBA00044503"/>
    </source>
</evidence>
<keyword evidence="8" id="KW-1185">Reference proteome</keyword>